<evidence type="ECO:0000259" key="9">
    <source>
        <dbReference type="SMART" id="SM01268"/>
    </source>
</evidence>
<dbReference type="Pfam" id="PF20144">
    <property type="entry name" value="TIG_SUH"/>
    <property type="match status" value="1"/>
</dbReference>
<dbReference type="PANTHER" id="PTHR10665">
    <property type="entry name" value="RECOMBINING BINDING PROTEIN SUPPRESSOR OF HAIRLESS"/>
    <property type="match status" value="1"/>
</dbReference>
<protein>
    <submittedName>
        <fullName evidence="10">LAG1-DNAbind-domain-containing protein</fullName>
    </submittedName>
</protein>
<dbReference type="Gene3D" id="2.60.40.10">
    <property type="entry name" value="Immunoglobulins"/>
    <property type="match status" value="1"/>
</dbReference>
<feature type="compositionally biased region" description="Low complexity" evidence="7">
    <location>
        <begin position="74"/>
        <end position="92"/>
    </location>
</feature>
<gene>
    <name evidence="10" type="ORF">BCV71DRAFT_205349</name>
</gene>
<feature type="compositionally biased region" description="Polar residues" evidence="7">
    <location>
        <begin position="413"/>
        <end position="425"/>
    </location>
</feature>
<feature type="domain" description="RBP-J/Cbf11/Cbf12 DNA binding" evidence="8">
    <location>
        <begin position="321"/>
        <end position="512"/>
    </location>
</feature>
<feature type="compositionally biased region" description="Polar residues" evidence="7">
    <location>
        <begin position="839"/>
        <end position="848"/>
    </location>
</feature>
<feature type="domain" description="Beta-trefoil DNA-binding" evidence="9">
    <location>
        <begin position="513"/>
        <end position="805"/>
    </location>
</feature>
<dbReference type="InterPro" id="IPR015350">
    <property type="entry name" value="Beta-trefoil_DNA-bd_dom"/>
</dbReference>
<dbReference type="Proteomes" id="UP000242381">
    <property type="component" value="Unassembled WGS sequence"/>
</dbReference>
<feature type="compositionally biased region" description="Low complexity" evidence="7">
    <location>
        <begin position="852"/>
        <end position="879"/>
    </location>
</feature>
<dbReference type="OMA" id="IPIHYNQ"/>
<dbReference type="SUPFAM" id="SSF81296">
    <property type="entry name" value="E set domains"/>
    <property type="match status" value="1"/>
</dbReference>
<dbReference type="GO" id="GO:0000978">
    <property type="term" value="F:RNA polymerase II cis-regulatory region sequence-specific DNA binding"/>
    <property type="evidence" value="ECO:0007669"/>
    <property type="project" value="InterPro"/>
</dbReference>
<dbReference type="InterPro" id="IPR036358">
    <property type="entry name" value="BTD_sf"/>
</dbReference>
<comment type="subcellular location">
    <subcellularLocation>
        <location evidence="1">Nucleus</location>
    </subcellularLocation>
</comment>
<comment type="similarity">
    <text evidence="2">Belongs to the Su(H) family.</text>
</comment>
<dbReference type="InterPro" id="IPR038007">
    <property type="entry name" value="RBP-Jkappa_IPT"/>
</dbReference>
<feature type="region of interest" description="Disordered" evidence="7">
    <location>
        <begin position="794"/>
        <end position="814"/>
    </location>
</feature>
<dbReference type="InterPro" id="IPR015351">
    <property type="entry name" value="RBP-J/Cbf11/Cbf12_DNA-bd"/>
</dbReference>
<keyword evidence="4" id="KW-0238">DNA-binding</keyword>
<accession>A0A1X0RQ97</accession>
<dbReference type="SUPFAM" id="SSF49417">
    <property type="entry name" value="p53-like transcription factors"/>
    <property type="match status" value="1"/>
</dbReference>
<evidence type="ECO:0000256" key="6">
    <source>
        <dbReference type="ARBA" id="ARBA00023242"/>
    </source>
</evidence>
<evidence type="ECO:0000256" key="7">
    <source>
        <dbReference type="SAM" id="MobiDB-lite"/>
    </source>
</evidence>
<evidence type="ECO:0000256" key="1">
    <source>
        <dbReference type="ARBA" id="ARBA00004123"/>
    </source>
</evidence>
<dbReference type="SUPFAM" id="SSF110217">
    <property type="entry name" value="DNA-binding protein LAG-1 (CSL)"/>
    <property type="match status" value="1"/>
</dbReference>
<dbReference type="InterPro" id="IPR037095">
    <property type="entry name" value="RBP-J/Cbf11_DNA-bd_sf"/>
</dbReference>
<evidence type="ECO:0000256" key="4">
    <source>
        <dbReference type="ARBA" id="ARBA00023125"/>
    </source>
</evidence>
<name>A0A1X0RQ97_RHIZD</name>
<dbReference type="InterPro" id="IPR014756">
    <property type="entry name" value="Ig_E-set"/>
</dbReference>
<dbReference type="Gene3D" id="2.60.40.1450">
    <property type="entry name" value="LAG1, DNA binding domain"/>
    <property type="match status" value="1"/>
</dbReference>
<feature type="region of interest" description="Disordered" evidence="7">
    <location>
        <begin position="20"/>
        <end position="44"/>
    </location>
</feature>
<dbReference type="Pfam" id="PF09271">
    <property type="entry name" value="LAG1-DNAbind"/>
    <property type="match status" value="1"/>
</dbReference>
<dbReference type="VEuPathDB" id="FungiDB:BCV72DRAFT_49323"/>
<evidence type="ECO:0000256" key="3">
    <source>
        <dbReference type="ARBA" id="ARBA00023015"/>
    </source>
</evidence>
<sequence length="1020" mass="112741">MPIMTGIPPQHDIMKYDIFHKPSPETSSSSRKRKQETQYPSMDTHLLNISFSQYPGIYAESFQYERQPEDLKASIVTSTSSSSTSSSFMQSSPASFDLPLEPLVTRTPQFQAFLPNDPEGSHNEGVGENNNLTDIMVDFDTLGQPNTFQRIVQRPNLQLTDLNVLHQRHQQQLIQSWDNTSSPMHSPSSRYSPGTPGFFTPGFLESLQEDEVYDHRIGIDWNTNTPPQPSNEAMEYNAMISPEKNLVAQSGEGVTFFTSSSPTDHALLGKEKTANRRACMGAPNNRMLQLSANAARIKPLVQTYLANSVNQEAATRLGEKTVIILTSKVAQKSYGTEKRFLCPPPTTILVGTGWWTAKDKVDSMGNEVLRVSGLDKDIILAPPKLTVSISGETSTQAGQIEWYTVSGATVGQTGQIKSTSSQGKENSSRFRSSESRHPPVDMYHNHQQEPLAAGKCVSKHLYINDADEKRKRVECLARLQLANGLQLGTLASKAIKVISKPSKKRQSVKNMELCIHHGTTVSLFNRIRSQTVSTKYLGVSTSEGTPLAFPGLSLQANTSSDGTCFVARTTSWDPFIIWIVDTSRSPGEPVEESDTPEDYIGLNVLSRSTPYPPPPAIALKNKTSQLIPIHYNQHIVLQCLTTGLVSPVMVIRKVDRASTVVGGARCTDDLTGGGGEFGDEVLGDPVSQLHKIALQIVQDPSSAQQQSLQDMMMPRTSQPVTYLACLNDMVGMHKTTEGRKPVTGSVTKPLNSQAWDENFSNDLFDITSQEGGKIIRKRRVSTDVQMARPPEKLMSSMSLSDHLPTSSELLRHQEFPHRRRVNSLNDELYYTSIPQHMFQQQPQSSLSEASRKSSISSNGSSSTTTTTTTTARRSSVASTTGNNLNNLGAYWSEDVSDAAVWTIVGTDCATYTFWSPSLDDPSSSLSTNSFPSLSHFFTSTNKTDQERFLTMHGENFSRDLQVWFGDVKAAQTEYRSRELIICKVPSRQELLETKELYGNIPILLVRGDSTICKTGKYYPL</sequence>
<dbReference type="AlphaFoldDB" id="A0A1X0RQ97"/>
<feature type="region of interest" description="Disordered" evidence="7">
    <location>
        <begin position="839"/>
        <end position="879"/>
    </location>
</feature>
<dbReference type="SMART" id="SM01268">
    <property type="entry name" value="BTD"/>
    <property type="match status" value="1"/>
</dbReference>
<dbReference type="InterPro" id="IPR040159">
    <property type="entry name" value="CLS_fam"/>
</dbReference>
<proteinExistence type="inferred from homology"/>
<reference evidence="10 11" key="1">
    <citation type="journal article" date="2016" name="Proc. Natl. Acad. Sci. U.S.A.">
        <title>Lipid metabolic changes in an early divergent fungus govern the establishment of a mutualistic symbiosis with endobacteria.</title>
        <authorList>
            <person name="Lastovetsky O.A."/>
            <person name="Gaspar M.L."/>
            <person name="Mondo S.J."/>
            <person name="LaButti K.M."/>
            <person name="Sandor L."/>
            <person name="Grigoriev I.V."/>
            <person name="Henry S.A."/>
            <person name="Pawlowska T.E."/>
        </authorList>
    </citation>
    <scope>NUCLEOTIDE SEQUENCE [LARGE SCALE GENOMIC DNA]</scope>
    <source>
        <strain evidence="10 11">ATCC 11559</strain>
    </source>
</reference>
<dbReference type="EMBL" id="KV921491">
    <property type="protein sequence ID" value="ORE14101.1"/>
    <property type="molecule type" value="Genomic_DNA"/>
</dbReference>
<dbReference type="SMART" id="SM01267">
    <property type="entry name" value="LAG1_DNAbind"/>
    <property type="match status" value="1"/>
</dbReference>
<dbReference type="InterPro" id="IPR013783">
    <property type="entry name" value="Ig-like_fold"/>
</dbReference>
<organism evidence="10 11">
    <name type="scientific">Rhizopus microsporus</name>
    <dbReference type="NCBI Taxonomy" id="58291"/>
    <lineage>
        <taxon>Eukaryota</taxon>
        <taxon>Fungi</taxon>
        <taxon>Fungi incertae sedis</taxon>
        <taxon>Mucoromycota</taxon>
        <taxon>Mucoromycotina</taxon>
        <taxon>Mucoromycetes</taxon>
        <taxon>Mucorales</taxon>
        <taxon>Mucorineae</taxon>
        <taxon>Rhizopodaceae</taxon>
        <taxon>Rhizopus</taxon>
    </lineage>
</organism>
<evidence type="ECO:0000256" key="5">
    <source>
        <dbReference type="ARBA" id="ARBA00023163"/>
    </source>
</evidence>
<evidence type="ECO:0000313" key="11">
    <source>
        <dbReference type="Proteomes" id="UP000242381"/>
    </source>
</evidence>
<feature type="compositionally biased region" description="Polar residues" evidence="7">
    <location>
        <begin position="795"/>
        <end position="808"/>
    </location>
</feature>
<keyword evidence="5" id="KW-0804">Transcription</keyword>
<feature type="region of interest" description="Disordered" evidence="7">
    <location>
        <begin position="413"/>
        <end position="439"/>
    </location>
</feature>
<keyword evidence="6" id="KW-0539">Nucleus</keyword>
<dbReference type="GO" id="GO:0005634">
    <property type="term" value="C:nucleus"/>
    <property type="evidence" value="ECO:0007669"/>
    <property type="project" value="UniProtKB-SubCell"/>
</dbReference>
<dbReference type="GO" id="GO:0001228">
    <property type="term" value="F:DNA-binding transcription activator activity, RNA polymerase II-specific"/>
    <property type="evidence" value="ECO:0007669"/>
    <property type="project" value="InterPro"/>
</dbReference>
<evidence type="ECO:0000259" key="8">
    <source>
        <dbReference type="SMART" id="SM01267"/>
    </source>
</evidence>
<keyword evidence="3" id="KW-0805">Transcription regulation</keyword>
<evidence type="ECO:0000313" key="10">
    <source>
        <dbReference type="EMBL" id="ORE14101.1"/>
    </source>
</evidence>
<dbReference type="InterPro" id="IPR008967">
    <property type="entry name" value="p53-like_TF_DNA-bd_sf"/>
</dbReference>
<evidence type="ECO:0000256" key="2">
    <source>
        <dbReference type="ARBA" id="ARBA00009704"/>
    </source>
</evidence>
<dbReference type="Pfam" id="PF09270">
    <property type="entry name" value="BTD"/>
    <property type="match status" value="1"/>
</dbReference>
<feature type="compositionally biased region" description="Basic and acidic residues" evidence="7">
    <location>
        <begin position="426"/>
        <end position="439"/>
    </location>
</feature>
<feature type="region of interest" description="Disordered" evidence="7">
    <location>
        <begin position="73"/>
        <end position="92"/>
    </location>
</feature>